<keyword evidence="2" id="KW-1185">Reference proteome</keyword>
<dbReference type="EMBL" id="EQ973963">
    <property type="protein sequence ID" value="EEF36921.1"/>
    <property type="molecule type" value="Genomic_DNA"/>
</dbReference>
<organism evidence="1 2">
    <name type="scientific">Ricinus communis</name>
    <name type="common">Castor bean</name>
    <dbReference type="NCBI Taxonomy" id="3988"/>
    <lineage>
        <taxon>Eukaryota</taxon>
        <taxon>Viridiplantae</taxon>
        <taxon>Streptophyta</taxon>
        <taxon>Embryophyta</taxon>
        <taxon>Tracheophyta</taxon>
        <taxon>Spermatophyta</taxon>
        <taxon>Magnoliopsida</taxon>
        <taxon>eudicotyledons</taxon>
        <taxon>Gunneridae</taxon>
        <taxon>Pentapetalae</taxon>
        <taxon>rosids</taxon>
        <taxon>fabids</taxon>
        <taxon>Malpighiales</taxon>
        <taxon>Euphorbiaceae</taxon>
        <taxon>Acalyphoideae</taxon>
        <taxon>Acalypheae</taxon>
        <taxon>Ricinus</taxon>
    </lineage>
</organism>
<proteinExistence type="predicted"/>
<accession>B9SHG3</accession>
<evidence type="ECO:0000313" key="1">
    <source>
        <dbReference type="EMBL" id="EEF36921.1"/>
    </source>
</evidence>
<reference evidence="2" key="1">
    <citation type="journal article" date="2010" name="Nat. Biotechnol.">
        <title>Draft genome sequence of the oilseed species Ricinus communis.</title>
        <authorList>
            <person name="Chan A.P."/>
            <person name="Crabtree J."/>
            <person name="Zhao Q."/>
            <person name="Lorenzi H."/>
            <person name="Orvis J."/>
            <person name="Puiu D."/>
            <person name="Melake-Berhan A."/>
            <person name="Jones K.M."/>
            <person name="Redman J."/>
            <person name="Chen G."/>
            <person name="Cahoon E.B."/>
            <person name="Gedil M."/>
            <person name="Stanke M."/>
            <person name="Haas B.J."/>
            <person name="Wortman J.R."/>
            <person name="Fraser-Liggett C.M."/>
            <person name="Ravel J."/>
            <person name="Rabinowicz P.D."/>
        </authorList>
    </citation>
    <scope>NUCLEOTIDE SEQUENCE [LARGE SCALE GENOMIC DNA]</scope>
    <source>
        <strain evidence="2">cv. Hale</strain>
    </source>
</reference>
<protein>
    <submittedName>
        <fullName evidence="1">Uncharacterized protein</fullName>
    </submittedName>
</protein>
<evidence type="ECO:0000313" key="2">
    <source>
        <dbReference type="Proteomes" id="UP000008311"/>
    </source>
</evidence>
<sequence>MVGGGGGGGGEGSGGDGGGGGCLWCSHSKRKEFSSCNQFLKEDCFAPYWSQFEL</sequence>
<dbReference type="AlphaFoldDB" id="B9SHG3"/>
<gene>
    <name evidence="1" type="ORF">RCOM_1121700</name>
</gene>
<dbReference type="InParanoid" id="B9SHG3"/>
<dbReference type="Proteomes" id="UP000008311">
    <property type="component" value="Unassembled WGS sequence"/>
</dbReference>
<name>B9SHG3_RICCO</name>